<sequence length="397" mass="43155">MQQHPSDNASADNKSKRKKGLTIFAGVLIAAAACSSYYYFNYVVGEESTEDAYVSGNLVQITPEITGTVTRIDVDDGDYVKQGQPLVYLDDADTKIAFESAEANLAQTVRQVRALFNDLEQAKAVVQTRSIALAQAKSDYERRKNMVEAGGLSREELSHARDVMNSANQDLVAAKQQLQAREAAVHNTTVATHPMVKAAIAQVKQTYLAQQRTVLMAPVSGYVAKRNVQVGQRISQNSDLMAVVPLHQVWVDANFKETQLQNMRIGQKVALISDLYGDDVVFHGEVESLGIGTGSAFSVLPAQNATGNWIKVVQRLPVRIKLHDDELSAHPLRIGLSMVAEVNTEDQSGALLPQHSETKALYSTNVYSQTLAGVDSLVAHIIAANDASDNGYIAKKS</sequence>
<dbReference type="RefSeq" id="WP_238895358.1">
    <property type="nucleotide sequence ID" value="NZ_JAKOGG010000003.1"/>
</dbReference>
<dbReference type="Gene3D" id="1.10.287.470">
    <property type="entry name" value="Helix hairpin bin"/>
    <property type="match status" value="1"/>
</dbReference>
<feature type="domain" description="Multidrug export protein EmrA/FarA alpha-helical hairpin" evidence="4">
    <location>
        <begin position="93"/>
        <end position="213"/>
    </location>
</feature>
<dbReference type="Pfam" id="PF25963">
    <property type="entry name" value="Beta-barrel_AAEA"/>
    <property type="match status" value="1"/>
</dbReference>
<gene>
    <name evidence="6" type="ORF">L9G74_05805</name>
</gene>
<keyword evidence="7" id="KW-1185">Reference proteome</keyword>
<dbReference type="Gene3D" id="2.40.50.100">
    <property type="match status" value="1"/>
</dbReference>
<dbReference type="InterPro" id="IPR050739">
    <property type="entry name" value="MFP"/>
</dbReference>
<dbReference type="PANTHER" id="PTHR30386">
    <property type="entry name" value="MEMBRANE FUSION SUBUNIT OF EMRAB-TOLC MULTIDRUG EFFLUX PUMP"/>
    <property type="match status" value="1"/>
</dbReference>
<dbReference type="Pfam" id="PF25885">
    <property type="entry name" value="HH_EMRA"/>
    <property type="match status" value="1"/>
</dbReference>
<feature type="domain" description="p-hydroxybenzoic acid efflux pump subunit AaeA-like beta-barrel" evidence="5">
    <location>
        <begin position="250"/>
        <end position="327"/>
    </location>
</feature>
<keyword evidence="3" id="KW-0472">Membrane</keyword>
<evidence type="ECO:0000259" key="5">
    <source>
        <dbReference type="Pfam" id="PF25963"/>
    </source>
</evidence>
<evidence type="ECO:0000256" key="2">
    <source>
        <dbReference type="SAM" id="Coils"/>
    </source>
</evidence>
<reference evidence="6 7" key="1">
    <citation type="submission" date="2022-02" db="EMBL/GenBank/DDBJ databases">
        <authorList>
            <person name="Zhuang L."/>
        </authorList>
    </citation>
    <scope>NUCLEOTIDE SEQUENCE [LARGE SCALE GENOMIC DNA]</scope>
    <source>
        <strain evidence="6 7">C32</strain>
    </source>
</reference>
<feature type="coiled-coil region" evidence="2">
    <location>
        <begin position="157"/>
        <end position="184"/>
    </location>
</feature>
<keyword evidence="3" id="KW-0812">Transmembrane</keyword>
<protein>
    <submittedName>
        <fullName evidence="6">Efflux RND transporter periplasmic adaptor subunit</fullName>
    </submittedName>
</protein>
<proteinExistence type="predicted"/>
<evidence type="ECO:0000259" key="4">
    <source>
        <dbReference type="Pfam" id="PF25885"/>
    </source>
</evidence>
<dbReference type="EMBL" id="JAKOGG010000003">
    <property type="protein sequence ID" value="MCS4555948.1"/>
    <property type="molecule type" value="Genomic_DNA"/>
</dbReference>
<keyword evidence="3" id="KW-1133">Transmembrane helix</keyword>
<evidence type="ECO:0000256" key="1">
    <source>
        <dbReference type="ARBA" id="ARBA00004196"/>
    </source>
</evidence>
<dbReference type="PANTHER" id="PTHR30386:SF19">
    <property type="entry name" value="MULTIDRUG EXPORT PROTEIN EMRA-RELATED"/>
    <property type="match status" value="1"/>
</dbReference>
<comment type="caution">
    <text evidence="6">The sequence shown here is derived from an EMBL/GenBank/DDBJ whole genome shotgun (WGS) entry which is preliminary data.</text>
</comment>
<evidence type="ECO:0000313" key="7">
    <source>
        <dbReference type="Proteomes" id="UP001201549"/>
    </source>
</evidence>
<reference evidence="7" key="2">
    <citation type="submission" date="2023-07" db="EMBL/GenBank/DDBJ databases">
        <title>Shewanella mangrovi sp. nov., an acetaldehyde- degrading bacterium isolated from mangrove sediment.</title>
        <authorList>
            <person name="Liu Y."/>
        </authorList>
    </citation>
    <scope>NUCLEOTIDE SEQUENCE [LARGE SCALE GENOMIC DNA]</scope>
    <source>
        <strain evidence="7">C32</strain>
    </source>
</reference>
<name>A0ABT2FHY7_9GAMM</name>
<dbReference type="InterPro" id="IPR058633">
    <property type="entry name" value="EmrA/FarA_HH"/>
</dbReference>
<dbReference type="InterPro" id="IPR058634">
    <property type="entry name" value="AaeA-lik-b-barrel"/>
</dbReference>
<dbReference type="Gene3D" id="2.40.30.170">
    <property type="match status" value="1"/>
</dbReference>
<feature type="transmembrane region" description="Helical" evidence="3">
    <location>
        <begin position="21"/>
        <end position="40"/>
    </location>
</feature>
<accession>A0ABT2FHY7</accession>
<dbReference type="Proteomes" id="UP001201549">
    <property type="component" value="Unassembled WGS sequence"/>
</dbReference>
<evidence type="ECO:0000256" key="3">
    <source>
        <dbReference type="SAM" id="Phobius"/>
    </source>
</evidence>
<evidence type="ECO:0000313" key="6">
    <source>
        <dbReference type="EMBL" id="MCS4555948.1"/>
    </source>
</evidence>
<organism evidence="6 7">
    <name type="scientific">Shewanella electrica</name>
    <dbReference type="NCBI Taxonomy" id="515560"/>
    <lineage>
        <taxon>Bacteria</taxon>
        <taxon>Pseudomonadati</taxon>
        <taxon>Pseudomonadota</taxon>
        <taxon>Gammaproteobacteria</taxon>
        <taxon>Alteromonadales</taxon>
        <taxon>Shewanellaceae</taxon>
        <taxon>Shewanella</taxon>
    </lineage>
</organism>
<keyword evidence="2" id="KW-0175">Coiled coil</keyword>
<comment type="subcellular location">
    <subcellularLocation>
        <location evidence="1">Cell envelope</location>
    </subcellularLocation>
</comment>
<dbReference type="SUPFAM" id="SSF111369">
    <property type="entry name" value="HlyD-like secretion proteins"/>
    <property type="match status" value="1"/>
</dbReference>